<keyword evidence="9" id="KW-1185">Reference proteome</keyword>
<dbReference type="EMBL" id="JACIEB010000007">
    <property type="protein sequence ID" value="MBB3983232.1"/>
    <property type="molecule type" value="Genomic_DNA"/>
</dbReference>
<dbReference type="GO" id="GO:0005886">
    <property type="term" value="C:plasma membrane"/>
    <property type="evidence" value="ECO:0007669"/>
    <property type="project" value="UniProtKB-SubCell"/>
</dbReference>
<feature type="transmembrane region" description="Helical" evidence="6">
    <location>
        <begin position="90"/>
        <end position="112"/>
    </location>
</feature>
<gene>
    <name evidence="8" type="ORF">GGR44_002919</name>
</gene>
<organism evidence="8 9">
    <name type="scientific">Sphingobium fontiphilum</name>
    <dbReference type="NCBI Taxonomy" id="944425"/>
    <lineage>
        <taxon>Bacteria</taxon>
        <taxon>Pseudomonadati</taxon>
        <taxon>Pseudomonadota</taxon>
        <taxon>Alphaproteobacteria</taxon>
        <taxon>Sphingomonadales</taxon>
        <taxon>Sphingomonadaceae</taxon>
        <taxon>Sphingobium</taxon>
    </lineage>
</organism>
<protein>
    <submittedName>
        <fullName evidence="8">Putative copper resistance protein D</fullName>
    </submittedName>
</protein>
<feature type="transmembrane region" description="Helical" evidence="6">
    <location>
        <begin position="198"/>
        <end position="221"/>
    </location>
</feature>
<dbReference type="GO" id="GO:0006825">
    <property type="term" value="P:copper ion transport"/>
    <property type="evidence" value="ECO:0007669"/>
    <property type="project" value="InterPro"/>
</dbReference>
<proteinExistence type="predicted"/>
<dbReference type="RefSeq" id="WP_043153217.1">
    <property type="nucleotide sequence ID" value="NZ_JACIEB010000007.1"/>
</dbReference>
<accession>A0A7W6DM76</accession>
<evidence type="ECO:0000313" key="8">
    <source>
        <dbReference type="EMBL" id="MBB3983232.1"/>
    </source>
</evidence>
<evidence type="ECO:0000313" key="9">
    <source>
        <dbReference type="Proteomes" id="UP000552757"/>
    </source>
</evidence>
<keyword evidence="4 6" id="KW-1133">Transmembrane helix</keyword>
<dbReference type="PANTHER" id="PTHR34820">
    <property type="entry name" value="INNER MEMBRANE PROTEIN YEBZ"/>
    <property type="match status" value="1"/>
</dbReference>
<keyword evidence="3 6" id="KW-0812">Transmembrane</keyword>
<reference evidence="8 9" key="1">
    <citation type="submission" date="2020-08" db="EMBL/GenBank/DDBJ databases">
        <title>Genomic Encyclopedia of Type Strains, Phase IV (KMG-IV): sequencing the most valuable type-strain genomes for metagenomic binning, comparative biology and taxonomic classification.</title>
        <authorList>
            <person name="Goeker M."/>
        </authorList>
    </citation>
    <scope>NUCLEOTIDE SEQUENCE [LARGE SCALE GENOMIC DNA]</scope>
    <source>
        <strain evidence="8 9">DSM 29348</strain>
    </source>
</reference>
<dbReference type="InterPro" id="IPR032694">
    <property type="entry name" value="CopC/D"/>
</dbReference>
<keyword evidence="2" id="KW-1003">Cell membrane</keyword>
<feature type="domain" description="Copper resistance protein D" evidence="7">
    <location>
        <begin position="194"/>
        <end position="300"/>
    </location>
</feature>
<dbReference type="Proteomes" id="UP000552757">
    <property type="component" value="Unassembled WGS sequence"/>
</dbReference>
<evidence type="ECO:0000256" key="5">
    <source>
        <dbReference type="ARBA" id="ARBA00023136"/>
    </source>
</evidence>
<name>A0A7W6DM76_9SPHN</name>
<sequence length="309" mass="31783">MSDVALVAIRWALYVDLGLLFGLPLFALYALGGGRTGRRHLPMVAPLIGLAVLGLILSSLGFLFQGAAMAGVPFTQPDMSILGDLLDETALGLALKIRMLALLFVLFGAALLSRLPRGATLGVTVAGAVALATLAWSGHGAAGEGNAGWLQLAADLLHLFAAGAWVGAIAAFLILTLPTIATDDMERAMLAECALRGFASVGTLIVGLLILTGAINGAFLVGPDHVLTLAQSTYGLLLIAKLLLFAAMVGLAGLNRFRLTPALNFAIAQQDAAAAMVLLRKSLLVEGCLAVVILGLVAWLGTLSPPMSV</sequence>
<feature type="transmembrane region" description="Helical" evidence="6">
    <location>
        <begin position="119"/>
        <end position="136"/>
    </location>
</feature>
<dbReference type="AlphaFoldDB" id="A0A7W6DM76"/>
<dbReference type="Pfam" id="PF05425">
    <property type="entry name" value="CopD"/>
    <property type="match status" value="1"/>
</dbReference>
<dbReference type="InterPro" id="IPR008457">
    <property type="entry name" value="Cu-R_CopD_dom"/>
</dbReference>
<evidence type="ECO:0000256" key="4">
    <source>
        <dbReference type="ARBA" id="ARBA00022989"/>
    </source>
</evidence>
<feature type="transmembrane region" description="Helical" evidence="6">
    <location>
        <begin position="233"/>
        <end position="254"/>
    </location>
</feature>
<evidence type="ECO:0000256" key="3">
    <source>
        <dbReference type="ARBA" id="ARBA00022692"/>
    </source>
</evidence>
<comment type="caution">
    <text evidence="8">The sequence shown here is derived from an EMBL/GenBank/DDBJ whole genome shotgun (WGS) entry which is preliminary data.</text>
</comment>
<evidence type="ECO:0000259" key="7">
    <source>
        <dbReference type="Pfam" id="PF05425"/>
    </source>
</evidence>
<evidence type="ECO:0000256" key="2">
    <source>
        <dbReference type="ARBA" id="ARBA00022475"/>
    </source>
</evidence>
<dbReference type="NCBIfam" id="NF033808">
    <property type="entry name" value="copper_CopD"/>
    <property type="match status" value="1"/>
</dbReference>
<feature type="transmembrane region" description="Helical" evidence="6">
    <location>
        <begin position="12"/>
        <end position="32"/>
    </location>
</feature>
<feature type="transmembrane region" description="Helical" evidence="6">
    <location>
        <begin position="156"/>
        <end position="177"/>
    </location>
</feature>
<feature type="transmembrane region" description="Helical" evidence="6">
    <location>
        <begin position="44"/>
        <end position="70"/>
    </location>
</feature>
<comment type="subcellular location">
    <subcellularLocation>
        <location evidence="1">Cell membrane</location>
        <topology evidence="1">Multi-pass membrane protein</topology>
    </subcellularLocation>
</comment>
<dbReference type="InterPro" id="IPR047689">
    <property type="entry name" value="CopD"/>
</dbReference>
<evidence type="ECO:0000256" key="1">
    <source>
        <dbReference type="ARBA" id="ARBA00004651"/>
    </source>
</evidence>
<keyword evidence="5 6" id="KW-0472">Membrane</keyword>
<feature type="transmembrane region" description="Helical" evidence="6">
    <location>
        <begin position="283"/>
        <end position="301"/>
    </location>
</feature>
<evidence type="ECO:0000256" key="6">
    <source>
        <dbReference type="SAM" id="Phobius"/>
    </source>
</evidence>
<dbReference type="PANTHER" id="PTHR34820:SF4">
    <property type="entry name" value="INNER MEMBRANE PROTEIN YEBZ"/>
    <property type="match status" value="1"/>
</dbReference>